<dbReference type="SUPFAM" id="SSF56281">
    <property type="entry name" value="Metallo-hydrolase/oxidoreductase"/>
    <property type="match status" value="1"/>
</dbReference>
<dbReference type="InterPro" id="IPR001279">
    <property type="entry name" value="Metallo-B-lactamas"/>
</dbReference>
<dbReference type="RefSeq" id="WP_377402972.1">
    <property type="nucleotide sequence ID" value="NZ_JBHTFQ010000005.1"/>
</dbReference>
<evidence type="ECO:0000259" key="1">
    <source>
        <dbReference type="SMART" id="SM00849"/>
    </source>
</evidence>
<dbReference type="Proteomes" id="UP001596516">
    <property type="component" value="Unassembled WGS sequence"/>
</dbReference>
<dbReference type="PANTHER" id="PTHR11203:SF37">
    <property type="entry name" value="INTEGRATOR COMPLEX SUBUNIT 11"/>
    <property type="match status" value="1"/>
</dbReference>
<accession>A0ABW2UJY4</accession>
<keyword evidence="3" id="KW-1185">Reference proteome</keyword>
<comment type="caution">
    <text evidence="2">The sequence shown here is derived from an EMBL/GenBank/DDBJ whole genome shotgun (WGS) entry which is preliminary data.</text>
</comment>
<dbReference type="Gene3D" id="3.40.50.10890">
    <property type="match status" value="1"/>
</dbReference>
<dbReference type="Gene3D" id="3.60.15.10">
    <property type="entry name" value="Ribonuclease Z/Hydroxyacylglutathione hydrolase-like"/>
    <property type="match status" value="2"/>
</dbReference>
<feature type="domain" description="Metallo-beta-lactamase" evidence="1">
    <location>
        <begin position="13"/>
        <end position="170"/>
    </location>
</feature>
<evidence type="ECO:0000313" key="3">
    <source>
        <dbReference type="Proteomes" id="UP001596516"/>
    </source>
</evidence>
<reference evidence="3" key="1">
    <citation type="journal article" date="2019" name="Int. J. Syst. Evol. Microbiol.">
        <title>The Global Catalogue of Microorganisms (GCM) 10K type strain sequencing project: providing services to taxonomists for standard genome sequencing and annotation.</title>
        <authorList>
            <consortium name="The Broad Institute Genomics Platform"/>
            <consortium name="The Broad Institute Genome Sequencing Center for Infectious Disease"/>
            <person name="Wu L."/>
            <person name="Ma J."/>
        </authorList>
    </citation>
    <scope>NUCLEOTIDE SEQUENCE [LARGE SCALE GENOMIC DNA]</scope>
    <source>
        <strain evidence="3">CGMCC 1.12750</strain>
    </source>
</reference>
<dbReference type="InterPro" id="IPR050698">
    <property type="entry name" value="MBL"/>
</dbReference>
<organism evidence="2 3">
    <name type="scientific">Plastorhodobacter daqingensis</name>
    <dbReference type="NCBI Taxonomy" id="1387281"/>
    <lineage>
        <taxon>Bacteria</taxon>
        <taxon>Pseudomonadati</taxon>
        <taxon>Pseudomonadota</taxon>
        <taxon>Alphaproteobacteria</taxon>
        <taxon>Rhodobacterales</taxon>
        <taxon>Paracoccaceae</taxon>
        <taxon>Plastorhodobacter</taxon>
    </lineage>
</organism>
<gene>
    <name evidence="2" type="ORF">ACFQXB_10030</name>
</gene>
<dbReference type="InterPro" id="IPR036866">
    <property type="entry name" value="RibonucZ/Hydroxyglut_hydro"/>
</dbReference>
<sequence length="356" mass="36814">MRLRALSGFGEKGPACFLLEIHGRRILLDLGRGPDGDALPDLAGVAPVDAIVFSHGHADHTGGLHLATDLGNPPLYAPGPSILLAPDPALKEARPLEALREILGLPFCSGPAGHAPGASWIRIGGRDGLLYTGDLSEESLLWRCTMPPRARVLLADASYGAADEPLSPQIGQMLALTDGPLLLPAPAGGRGLEMATAFQTAGHAVRLCPAHRAVAGAMLEAVPWLAPGGAAALRRLLAESGPLDEDSAAGGVMVAAGPNAERGVAGALAPRFIAEGSARVVFTGHLSGGTPAPEWVACGKAQFRRWNVHPTLSGLKAVVAAADPERVMPAFCTAAMRDDLALLIDRPVVTEPEITW</sequence>
<protein>
    <submittedName>
        <fullName evidence="2">MBL fold metallo-hydrolase</fullName>
    </submittedName>
</protein>
<evidence type="ECO:0000313" key="2">
    <source>
        <dbReference type="EMBL" id="MFC7704533.1"/>
    </source>
</evidence>
<dbReference type="PANTHER" id="PTHR11203">
    <property type="entry name" value="CLEAVAGE AND POLYADENYLATION SPECIFICITY FACTOR FAMILY MEMBER"/>
    <property type="match status" value="1"/>
</dbReference>
<dbReference type="EMBL" id="JBHTFQ010000005">
    <property type="protein sequence ID" value="MFC7704533.1"/>
    <property type="molecule type" value="Genomic_DNA"/>
</dbReference>
<proteinExistence type="predicted"/>
<dbReference type="Pfam" id="PF00753">
    <property type="entry name" value="Lactamase_B"/>
    <property type="match status" value="1"/>
</dbReference>
<name>A0ABW2UJY4_9RHOB</name>
<dbReference type="SMART" id="SM00849">
    <property type="entry name" value="Lactamase_B"/>
    <property type="match status" value="1"/>
</dbReference>